<dbReference type="PANTHER" id="PTHR10057">
    <property type="entry name" value="PERIPHERAL-TYPE BENZODIAZEPINE RECEPTOR"/>
    <property type="match status" value="1"/>
</dbReference>
<evidence type="ECO:0000313" key="7">
    <source>
        <dbReference type="EMBL" id="ODN72566.1"/>
    </source>
</evidence>
<comment type="subcellular location">
    <subcellularLocation>
        <location evidence="1">Membrane</location>
        <topology evidence="1">Multi-pass membrane protein</topology>
    </subcellularLocation>
</comment>
<dbReference type="PIRSF" id="PIRSF005859">
    <property type="entry name" value="PBR"/>
    <property type="match status" value="1"/>
</dbReference>
<organism evidence="7 8">
    <name type="scientific">Methylobrevis pamukkalensis</name>
    <dbReference type="NCBI Taxonomy" id="1439726"/>
    <lineage>
        <taxon>Bacteria</taxon>
        <taxon>Pseudomonadati</taxon>
        <taxon>Pseudomonadota</taxon>
        <taxon>Alphaproteobacteria</taxon>
        <taxon>Hyphomicrobiales</taxon>
        <taxon>Pleomorphomonadaceae</taxon>
        <taxon>Methylobrevis</taxon>
    </lineage>
</organism>
<reference evidence="7 8" key="1">
    <citation type="submission" date="2016-07" db="EMBL/GenBank/DDBJ databases">
        <title>Draft Genome Sequence of Methylobrevis pamukkalensis PK2.</title>
        <authorList>
            <person name="Vasilenko O.V."/>
            <person name="Doronina N.V."/>
            <person name="Shmareva M.N."/>
            <person name="Tarlachkov S.V."/>
            <person name="Mustakhimov I."/>
            <person name="Trotsenko Y.A."/>
        </authorList>
    </citation>
    <scope>NUCLEOTIDE SEQUENCE [LARGE SCALE GENOMIC DNA]</scope>
    <source>
        <strain evidence="7 8">PK2</strain>
    </source>
</reference>
<dbReference type="AlphaFoldDB" id="A0A1E3H9V7"/>
<dbReference type="InterPro" id="IPR038330">
    <property type="entry name" value="TspO/MBR-related_sf"/>
</dbReference>
<evidence type="ECO:0000313" key="8">
    <source>
        <dbReference type="Proteomes" id="UP000094622"/>
    </source>
</evidence>
<comment type="caution">
    <text evidence="7">The sequence shown here is derived from an EMBL/GenBank/DDBJ whole genome shotgun (WGS) entry which is preliminary data.</text>
</comment>
<protein>
    <submittedName>
        <fullName evidence="7">TspO/MBR family protein</fullName>
    </submittedName>
</protein>
<sequence length="166" mass="17807">MTPFQPVFSHRDILMLAGCLVLVALAGAIGSAATLPAIPGWYAGLEKPFFTPPNWVFGPAWTALYVLMAIALWRVVRTPAETPGRSRAIGLFLVQLVLNAGWSVAFFGLQAPWAGVAVIALLIAALLATIRVFRRLDRVAALLLLPYLAWVAFAALLNISVAVLNS</sequence>
<dbReference type="Gene3D" id="1.20.1260.100">
    <property type="entry name" value="TspO/MBR protein"/>
    <property type="match status" value="1"/>
</dbReference>
<dbReference type="GO" id="GO:0033013">
    <property type="term" value="P:tetrapyrrole metabolic process"/>
    <property type="evidence" value="ECO:0007669"/>
    <property type="project" value="UniProtKB-ARBA"/>
</dbReference>
<accession>A0A1E3H9V7</accession>
<evidence type="ECO:0000256" key="3">
    <source>
        <dbReference type="ARBA" id="ARBA00022692"/>
    </source>
</evidence>
<dbReference type="Proteomes" id="UP000094622">
    <property type="component" value="Unassembled WGS sequence"/>
</dbReference>
<evidence type="ECO:0000256" key="2">
    <source>
        <dbReference type="ARBA" id="ARBA00007524"/>
    </source>
</evidence>
<dbReference type="PATRIC" id="fig|1439726.3.peg.60"/>
<evidence type="ECO:0000256" key="1">
    <source>
        <dbReference type="ARBA" id="ARBA00004141"/>
    </source>
</evidence>
<comment type="similarity">
    <text evidence="2">Belongs to the TspO/BZRP family.</text>
</comment>
<evidence type="ECO:0000256" key="5">
    <source>
        <dbReference type="ARBA" id="ARBA00023136"/>
    </source>
</evidence>
<dbReference type="GO" id="GO:0016020">
    <property type="term" value="C:membrane"/>
    <property type="evidence" value="ECO:0007669"/>
    <property type="project" value="UniProtKB-SubCell"/>
</dbReference>
<dbReference type="CDD" id="cd15904">
    <property type="entry name" value="TSPO_MBR"/>
    <property type="match status" value="1"/>
</dbReference>
<proteinExistence type="inferred from homology"/>
<dbReference type="PANTHER" id="PTHR10057:SF0">
    <property type="entry name" value="TRANSLOCATOR PROTEIN"/>
    <property type="match status" value="1"/>
</dbReference>
<keyword evidence="3 6" id="KW-0812">Transmembrane</keyword>
<keyword evidence="8" id="KW-1185">Reference proteome</keyword>
<feature type="transmembrane region" description="Helical" evidence="6">
    <location>
        <begin position="56"/>
        <end position="76"/>
    </location>
</feature>
<gene>
    <name evidence="7" type="ORF">A6302_00057</name>
</gene>
<feature type="transmembrane region" description="Helical" evidence="6">
    <location>
        <begin position="140"/>
        <end position="164"/>
    </location>
</feature>
<evidence type="ECO:0000256" key="4">
    <source>
        <dbReference type="ARBA" id="ARBA00022989"/>
    </source>
</evidence>
<keyword evidence="4 6" id="KW-1133">Transmembrane helix</keyword>
<keyword evidence="5 6" id="KW-0472">Membrane</keyword>
<dbReference type="InterPro" id="IPR004307">
    <property type="entry name" value="TspO_MBR"/>
</dbReference>
<dbReference type="Pfam" id="PF03073">
    <property type="entry name" value="TspO_MBR"/>
    <property type="match status" value="1"/>
</dbReference>
<name>A0A1E3H9V7_9HYPH</name>
<evidence type="ECO:0000256" key="6">
    <source>
        <dbReference type="SAM" id="Phobius"/>
    </source>
</evidence>
<feature type="transmembrane region" description="Helical" evidence="6">
    <location>
        <begin position="113"/>
        <end position="133"/>
    </location>
</feature>
<feature type="transmembrane region" description="Helical" evidence="6">
    <location>
        <begin position="88"/>
        <end position="107"/>
    </location>
</feature>
<dbReference type="EMBL" id="MCRJ01000001">
    <property type="protein sequence ID" value="ODN72566.1"/>
    <property type="molecule type" value="Genomic_DNA"/>
</dbReference>
<dbReference type="RefSeq" id="WP_245293833.1">
    <property type="nucleotide sequence ID" value="NZ_MCRJ01000001.1"/>
</dbReference>
<dbReference type="FunFam" id="1.20.1260.100:FF:000001">
    <property type="entry name" value="translocator protein 2"/>
    <property type="match status" value="1"/>
</dbReference>